<dbReference type="EMBL" id="GGEC01036429">
    <property type="protein sequence ID" value="MBX16913.1"/>
    <property type="molecule type" value="Transcribed_RNA"/>
</dbReference>
<protein>
    <submittedName>
        <fullName evidence="1">Uncharacterized protein</fullName>
    </submittedName>
</protein>
<proteinExistence type="predicted"/>
<accession>A0A2P2LG30</accession>
<reference evidence="1" key="1">
    <citation type="submission" date="2018-02" db="EMBL/GenBank/DDBJ databases">
        <title>Rhizophora mucronata_Transcriptome.</title>
        <authorList>
            <person name="Meera S.P."/>
            <person name="Sreeshan A."/>
            <person name="Augustine A."/>
        </authorList>
    </citation>
    <scope>NUCLEOTIDE SEQUENCE</scope>
    <source>
        <tissue evidence="1">Leaf</tissue>
    </source>
</reference>
<sequence length="12" mass="1502">MKREKRIQVQAD</sequence>
<evidence type="ECO:0000313" key="1">
    <source>
        <dbReference type="EMBL" id="MBX16913.1"/>
    </source>
</evidence>
<organism evidence="1">
    <name type="scientific">Rhizophora mucronata</name>
    <name type="common">Asiatic mangrove</name>
    <dbReference type="NCBI Taxonomy" id="61149"/>
    <lineage>
        <taxon>Eukaryota</taxon>
        <taxon>Viridiplantae</taxon>
        <taxon>Streptophyta</taxon>
        <taxon>Embryophyta</taxon>
        <taxon>Tracheophyta</taxon>
        <taxon>Spermatophyta</taxon>
        <taxon>Magnoliopsida</taxon>
        <taxon>eudicotyledons</taxon>
        <taxon>Gunneridae</taxon>
        <taxon>Pentapetalae</taxon>
        <taxon>rosids</taxon>
        <taxon>fabids</taxon>
        <taxon>Malpighiales</taxon>
        <taxon>Rhizophoraceae</taxon>
        <taxon>Rhizophora</taxon>
    </lineage>
</organism>
<name>A0A2P2LG30_RHIMU</name>